<dbReference type="RefSeq" id="WP_345098356.1">
    <property type="nucleotide sequence ID" value="NZ_BAABGS010000015.1"/>
</dbReference>
<reference evidence="3" key="1">
    <citation type="journal article" date="2019" name="Int. J. Syst. Evol. Microbiol.">
        <title>The Global Catalogue of Microorganisms (GCM) 10K type strain sequencing project: providing services to taxonomists for standard genome sequencing and annotation.</title>
        <authorList>
            <consortium name="The Broad Institute Genomics Platform"/>
            <consortium name="The Broad Institute Genome Sequencing Center for Infectious Disease"/>
            <person name="Wu L."/>
            <person name="Ma J."/>
        </authorList>
    </citation>
    <scope>NUCLEOTIDE SEQUENCE [LARGE SCALE GENOMIC DNA]</scope>
    <source>
        <strain evidence="3">KCTC 23707</strain>
    </source>
</reference>
<dbReference type="Gene3D" id="2.60.40.10">
    <property type="entry name" value="Immunoglobulins"/>
    <property type="match status" value="1"/>
</dbReference>
<proteinExistence type="predicted"/>
<dbReference type="InterPro" id="IPR013783">
    <property type="entry name" value="Ig-like_fold"/>
</dbReference>
<name>A0ABW5DCE4_9HYPH</name>
<dbReference type="InterPro" id="IPR047589">
    <property type="entry name" value="DUF11_rpt"/>
</dbReference>
<dbReference type="InterPro" id="IPR001434">
    <property type="entry name" value="OmcB-like_DUF11"/>
</dbReference>
<dbReference type="Proteomes" id="UP001597373">
    <property type="component" value="Unassembled WGS sequence"/>
</dbReference>
<dbReference type="EMBL" id="JBHUIR010000004">
    <property type="protein sequence ID" value="MFD2258305.1"/>
    <property type="molecule type" value="Genomic_DNA"/>
</dbReference>
<evidence type="ECO:0000313" key="3">
    <source>
        <dbReference type="Proteomes" id="UP001597373"/>
    </source>
</evidence>
<comment type="caution">
    <text evidence="2">The sequence shown here is derived from an EMBL/GenBank/DDBJ whole genome shotgun (WGS) entry which is preliminary data.</text>
</comment>
<sequence>MVFTAYYTLTSEDIEAASGISDGVANQASATATSPTGEKMDAEMPGPTKLTMPGFAVEKTAAMPQAQRGSVVPYTITVKPLGLIKPTSVRVADVFPKGFVYVPNSATVDGSPSEPNIQGRRLEWQLEVEPEKNVEIGIILGVSASAGYGTYTNTAQAERLDNDVVYRQKGIADVEIIPDPLFDCGDITGKVFNDTNRNGYHDQGETGIAGARVVSVDGLQVTSDEHGRFHITCADLPRTRAGTNYILKLDPRSLPTGYRIISENPRVVRLTPGKMTEVNFATSISRVVRLDIGHEAFIPGSSQIDPRWEPRLGSIVNMLEVEPSILRIVYRDNEGNQSLANQRLRELRSLLASHWKEKSNRYRLEIEAKVEVGPPSLAAQ</sequence>
<organism evidence="2 3">
    <name type="scientific">Chelativorans composti</name>
    <dbReference type="NCBI Taxonomy" id="768533"/>
    <lineage>
        <taxon>Bacteria</taxon>
        <taxon>Pseudomonadati</taxon>
        <taxon>Pseudomonadota</taxon>
        <taxon>Alphaproteobacteria</taxon>
        <taxon>Hyphomicrobiales</taxon>
        <taxon>Phyllobacteriaceae</taxon>
        <taxon>Chelativorans</taxon>
    </lineage>
</organism>
<evidence type="ECO:0000259" key="1">
    <source>
        <dbReference type="Pfam" id="PF01345"/>
    </source>
</evidence>
<keyword evidence="3" id="KW-1185">Reference proteome</keyword>
<accession>A0ABW5DCE4</accession>
<gene>
    <name evidence="2" type="ORF">ACFSMZ_00795</name>
</gene>
<dbReference type="Pfam" id="PF01345">
    <property type="entry name" value="DUF11"/>
    <property type="match status" value="1"/>
</dbReference>
<protein>
    <recommendedName>
        <fullName evidence="1">DUF11 domain-containing protein</fullName>
    </recommendedName>
</protein>
<evidence type="ECO:0000313" key="2">
    <source>
        <dbReference type="EMBL" id="MFD2258305.1"/>
    </source>
</evidence>
<feature type="domain" description="DUF11" evidence="1">
    <location>
        <begin position="56"/>
        <end position="163"/>
    </location>
</feature>
<dbReference type="NCBIfam" id="TIGR01451">
    <property type="entry name" value="B_ant_repeat"/>
    <property type="match status" value="1"/>
</dbReference>
<dbReference type="SUPFAM" id="SSF117074">
    <property type="entry name" value="Hypothetical protein PA1324"/>
    <property type="match status" value="1"/>
</dbReference>